<organism evidence="2 3">
    <name type="scientific">Mucilaginibacter auburnensis</name>
    <dbReference type="NCBI Taxonomy" id="1457233"/>
    <lineage>
        <taxon>Bacteria</taxon>
        <taxon>Pseudomonadati</taxon>
        <taxon>Bacteroidota</taxon>
        <taxon>Sphingobacteriia</taxon>
        <taxon>Sphingobacteriales</taxon>
        <taxon>Sphingobacteriaceae</taxon>
        <taxon>Mucilaginibacter</taxon>
    </lineage>
</organism>
<reference evidence="2 3" key="1">
    <citation type="submission" date="2017-11" db="EMBL/GenBank/DDBJ databases">
        <title>Genomic Encyclopedia of Archaeal and Bacterial Type Strains, Phase II (KMG-II): From Individual Species to Whole Genera.</title>
        <authorList>
            <person name="Goeker M."/>
        </authorList>
    </citation>
    <scope>NUCLEOTIDE SEQUENCE [LARGE SCALE GENOMIC DNA]</scope>
    <source>
        <strain evidence="2 3">DSM 28175</strain>
    </source>
</reference>
<dbReference type="RefSeq" id="WP_157799062.1">
    <property type="nucleotide sequence ID" value="NZ_PGFJ01000001.1"/>
</dbReference>
<evidence type="ECO:0000313" key="3">
    <source>
        <dbReference type="Proteomes" id="UP000242687"/>
    </source>
</evidence>
<dbReference type="AlphaFoldDB" id="A0A2H9VSQ4"/>
<accession>A0A2H9VSQ4</accession>
<gene>
    <name evidence="2" type="ORF">CLV57_0833</name>
</gene>
<feature type="transmembrane region" description="Helical" evidence="1">
    <location>
        <begin position="91"/>
        <end position="112"/>
    </location>
</feature>
<protein>
    <submittedName>
        <fullName evidence="2">Uncharacterized protein DUF2752</fullName>
    </submittedName>
</protein>
<proteinExistence type="predicted"/>
<dbReference type="OrthoDB" id="9815897at2"/>
<keyword evidence="1" id="KW-0472">Membrane</keyword>
<comment type="caution">
    <text evidence="2">The sequence shown here is derived from an EMBL/GenBank/DDBJ whole genome shotgun (WGS) entry which is preliminary data.</text>
</comment>
<keyword evidence="1" id="KW-0812">Transmembrane</keyword>
<feature type="transmembrane region" description="Helical" evidence="1">
    <location>
        <begin position="59"/>
        <end position="79"/>
    </location>
</feature>
<sequence>MLLYIAHISRSEPLLLSWLRDHLFPCPFKYLTGLDCPGCGFQRAVLALLQGNVSHSFQIYPAAIPLILFFSYSITDRFYKLDNQQGHIKKTLFMLVGAMVLISYAVKLWHIYSYANSSALAVATI</sequence>
<name>A0A2H9VSQ4_9SPHI</name>
<dbReference type="EMBL" id="PGFJ01000001">
    <property type="protein sequence ID" value="PJJ83838.1"/>
    <property type="molecule type" value="Genomic_DNA"/>
</dbReference>
<dbReference type="Proteomes" id="UP000242687">
    <property type="component" value="Unassembled WGS sequence"/>
</dbReference>
<keyword evidence="3" id="KW-1185">Reference proteome</keyword>
<keyword evidence="1" id="KW-1133">Transmembrane helix</keyword>
<evidence type="ECO:0000256" key="1">
    <source>
        <dbReference type="SAM" id="Phobius"/>
    </source>
</evidence>
<dbReference type="InterPro" id="IPR021215">
    <property type="entry name" value="DUF2752"/>
</dbReference>
<evidence type="ECO:0000313" key="2">
    <source>
        <dbReference type="EMBL" id="PJJ83838.1"/>
    </source>
</evidence>
<dbReference type="Pfam" id="PF10825">
    <property type="entry name" value="DUF2752"/>
    <property type="match status" value="1"/>
</dbReference>